<protein>
    <submittedName>
        <fullName evidence="2">Uncharacterized protein</fullName>
    </submittedName>
</protein>
<sequence>MDRVANRRDFDKLAAIPGIHDDVGSVGVACLCWVLFCGAYAPRAPFMYAVLPPVVVAVAEGLFLRSNHFITWIGTHLSAAPVIRSISEPIADSTRFNGAGESELEIVMQEMSKPDLGGAFSTLGSVDLWIGLVIAAGLIYGAIWFRRYNL</sequence>
<dbReference type="EMBL" id="BKCM01000020">
    <property type="protein sequence ID" value="GER02223.1"/>
    <property type="molecule type" value="Genomic_DNA"/>
</dbReference>
<feature type="transmembrane region" description="Helical" evidence="1">
    <location>
        <begin position="23"/>
        <end position="41"/>
    </location>
</feature>
<keyword evidence="3" id="KW-1185">Reference proteome</keyword>
<name>A0A5A7N1T5_9PROT</name>
<accession>A0A5A7N1T5</accession>
<keyword evidence="1" id="KW-0812">Transmembrane</keyword>
<keyword evidence="1" id="KW-1133">Transmembrane helix</keyword>
<evidence type="ECO:0000313" key="3">
    <source>
        <dbReference type="Proteomes" id="UP000325187"/>
    </source>
</evidence>
<keyword evidence="1" id="KW-0472">Membrane</keyword>
<dbReference type="AlphaFoldDB" id="A0A5A7N1T5"/>
<evidence type="ECO:0000256" key="1">
    <source>
        <dbReference type="SAM" id="Phobius"/>
    </source>
</evidence>
<comment type="caution">
    <text evidence="2">The sequence shown here is derived from an EMBL/GenBank/DDBJ whole genome shotgun (WGS) entry which is preliminary data.</text>
</comment>
<organism evidence="2 3">
    <name type="scientific">Iodidimonas gelatinilytica</name>
    <dbReference type="NCBI Taxonomy" id="1236966"/>
    <lineage>
        <taxon>Bacteria</taxon>
        <taxon>Pseudomonadati</taxon>
        <taxon>Pseudomonadota</taxon>
        <taxon>Alphaproteobacteria</taxon>
        <taxon>Iodidimonadales</taxon>
        <taxon>Iodidimonadaceae</taxon>
        <taxon>Iodidimonas</taxon>
    </lineage>
</organism>
<gene>
    <name evidence="2" type="ORF">JCM17845_28460</name>
</gene>
<proteinExistence type="predicted"/>
<feature type="transmembrane region" description="Helical" evidence="1">
    <location>
        <begin position="128"/>
        <end position="145"/>
    </location>
</feature>
<dbReference type="Proteomes" id="UP000325187">
    <property type="component" value="Unassembled WGS sequence"/>
</dbReference>
<reference evidence="2 3" key="1">
    <citation type="submission" date="2019-09" db="EMBL/GenBank/DDBJ databases">
        <title>NBRP : Genome information of microbial organism related human and environment.</title>
        <authorList>
            <person name="Hattori M."/>
            <person name="Oshima K."/>
            <person name="Inaba H."/>
            <person name="Suda W."/>
            <person name="Sakamoto M."/>
            <person name="Iino T."/>
            <person name="Kitahara M."/>
            <person name="Oshida Y."/>
            <person name="Iida T."/>
            <person name="Kudo T."/>
            <person name="Itoh T."/>
            <person name="Ohkuma M."/>
        </authorList>
    </citation>
    <scope>NUCLEOTIDE SEQUENCE [LARGE SCALE GENOMIC DNA]</scope>
    <source>
        <strain evidence="2 3">Mie-1</strain>
    </source>
</reference>
<evidence type="ECO:0000313" key="2">
    <source>
        <dbReference type="EMBL" id="GER02223.1"/>
    </source>
</evidence>